<dbReference type="PRINTS" id="PR00813">
    <property type="entry name" value="BCTERIALGSPG"/>
</dbReference>
<reference evidence="3 4" key="1">
    <citation type="journal article" date="2016" name="Nat. Commun.">
        <title>Thousands of microbial genomes shed light on interconnected biogeochemical processes in an aquifer system.</title>
        <authorList>
            <person name="Anantharaman K."/>
            <person name="Brown C.T."/>
            <person name="Hug L.A."/>
            <person name="Sharon I."/>
            <person name="Castelle C.J."/>
            <person name="Probst A.J."/>
            <person name="Thomas B.C."/>
            <person name="Singh A."/>
            <person name="Wilkins M.J."/>
            <person name="Karaoz U."/>
            <person name="Brodie E.L."/>
            <person name="Williams K.H."/>
            <person name="Hubbard S.S."/>
            <person name="Banfield J.F."/>
        </authorList>
    </citation>
    <scope>NUCLEOTIDE SEQUENCE [LARGE SCALE GENOMIC DNA]</scope>
</reference>
<dbReference type="Proteomes" id="UP000179069">
    <property type="component" value="Unassembled WGS sequence"/>
</dbReference>
<dbReference type="EMBL" id="MHCI01000004">
    <property type="protein sequence ID" value="OGY17276.1"/>
    <property type="molecule type" value="Genomic_DNA"/>
</dbReference>
<organism evidence="3 4">
    <name type="scientific">Candidatus Chisholmbacteria bacterium RIFCSPHIGHO2_01_FULL_49_18</name>
    <dbReference type="NCBI Taxonomy" id="1797590"/>
    <lineage>
        <taxon>Bacteria</taxon>
        <taxon>Candidatus Chisholmiibacteriota</taxon>
    </lineage>
</organism>
<accession>A0A1G1VPF6</accession>
<name>A0A1G1VPF6_9BACT</name>
<evidence type="ECO:0000256" key="1">
    <source>
        <dbReference type="ARBA" id="ARBA00022481"/>
    </source>
</evidence>
<dbReference type="AlphaFoldDB" id="A0A1G1VPF6"/>
<dbReference type="NCBIfam" id="TIGR02532">
    <property type="entry name" value="IV_pilin_GFxxxE"/>
    <property type="match status" value="1"/>
</dbReference>
<keyword evidence="2" id="KW-0472">Membrane</keyword>
<proteinExistence type="predicted"/>
<dbReference type="InterPro" id="IPR045584">
    <property type="entry name" value="Pilin-like"/>
</dbReference>
<keyword evidence="2" id="KW-0812">Transmembrane</keyword>
<dbReference type="Pfam" id="PF07963">
    <property type="entry name" value="N_methyl"/>
    <property type="match status" value="1"/>
</dbReference>
<dbReference type="InterPro" id="IPR000983">
    <property type="entry name" value="Bac_GSPG_pilin"/>
</dbReference>
<keyword evidence="1" id="KW-0488">Methylation</keyword>
<sequence length="132" mass="14392">MRKNLGFTLIELLVAITLISLLAGFAIANYSASQRNGRNAKRRADMIALQQAYEQYFIANSTYATPCSTMIVGYIQGTFPTDPKPSQSYYQICSATTYCMCALLEDGGGNSSTSNCTGFGLGDTYFCVQNQQ</sequence>
<comment type="caution">
    <text evidence="3">The sequence shown here is derived from an EMBL/GenBank/DDBJ whole genome shotgun (WGS) entry which is preliminary data.</text>
</comment>
<evidence type="ECO:0000313" key="3">
    <source>
        <dbReference type="EMBL" id="OGY17276.1"/>
    </source>
</evidence>
<dbReference type="GO" id="GO:0015627">
    <property type="term" value="C:type II protein secretion system complex"/>
    <property type="evidence" value="ECO:0007669"/>
    <property type="project" value="InterPro"/>
</dbReference>
<dbReference type="SUPFAM" id="SSF54523">
    <property type="entry name" value="Pili subunits"/>
    <property type="match status" value="1"/>
</dbReference>
<gene>
    <name evidence="3" type="ORF">A2785_02575</name>
</gene>
<evidence type="ECO:0008006" key="5">
    <source>
        <dbReference type="Google" id="ProtNLM"/>
    </source>
</evidence>
<dbReference type="GO" id="GO:0015628">
    <property type="term" value="P:protein secretion by the type II secretion system"/>
    <property type="evidence" value="ECO:0007669"/>
    <property type="project" value="InterPro"/>
</dbReference>
<dbReference type="InterPro" id="IPR012902">
    <property type="entry name" value="N_methyl_site"/>
</dbReference>
<protein>
    <recommendedName>
        <fullName evidence="5">Type II secretion system protein GspG C-terminal domain-containing protein</fullName>
    </recommendedName>
</protein>
<evidence type="ECO:0000313" key="4">
    <source>
        <dbReference type="Proteomes" id="UP000179069"/>
    </source>
</evidence>
<feature type="transmembrane region" description="Helical" evidence="2">
    <location>
        <begin position="12"/>
        <end position="32"/>
    </location>
</feature>
<keyword evidence="2" id="KW-1133">Transmembrane helix</keyword>
<evidence type="ECO:0000256" key="2">
    <source>
        <dbReference type="SAM" id="Phobius"/>
    </source>
</evidence>
<dbReference type="Gene3D" id="3.30.700.10">
    <property type="entry name" value="Glycoprotein, Type 4 Pilin"/>
    <property type="match status" value="1"/>
</dbReference>